<dbReference type="InterPro" id="IPR003514">
    <property type="entry name" value="Microviridae_protein_F"/>
</dbReference>
<keyword evidence="3" id="KW-1140">T=1 icosahedral capsid protein</keyword>
<evidence type="ECO:0000256" key="5">
    <source>
        <dbReference type="ARBA" id="ARBA00022844"/>
    </source>
</evidence>
<dbReference type="EMBL" id="PP511388">
    <property type="protein sequence ID" value="XCD03829.1"/>
    <property type="molecule type" value="Genomic_DNA"/>
</dbReference>
<reference evidence="6" key="1">
    <citation type="submission" date="2024-03" db="EMBL/GenBank/DDBJ databases">
        <title>Diverse circular DNA viruses in blood, oral, and fecal samples of captive lemurs.</title>
        <authorList>
            <person name="Paietta E.N."/>
            <person name="Kraberger S."/>
            <person name="Lund M.C."/>
            <person name="Custer J.M."/>
            <person name="Vargas K.M."/>
            <person name="Ehmke E.E."/>
            <person name="Yoder A.D."/>
            <person name="Varsani A."/>
        </authorList>
    </citation>
    <scope>NUCLEOTIDE SEQUENCE</scope>
    <source>
        <strain evidence="6">Duke_21_33</strain>
        <strain evidence="7">Duke_24FF_890</strain>
        <strain evidence="8">Duke_24SF_666</strain>
        <strain evidence="9">Duke_25FS_54</strain>
        <strain evidence="10">Duke_28FS_39</strain>
    </source>
</reference>
<dbReference type="InterPro" id="IPR016184">
    <property type="entry name" value="Capsid/spike_ssDNA_virus"/>
</dbReference>
<evidence type="ECO:0000256" key="4">
    <source>
        <dbReference type="ARBA" id="ARBA00022561"/>
    </source>
</evidence>
<evidence type="ECO:0000313" key="9">
    <source>
        <dbReference type="EMBL" id="XCD06259.1"/>
    </source>
</evidence>
<dbReference type="EMBL" id="PP511649">
    <property type="protein sequence ID" value="XCD06259.1"/>
    <property type="molecule type" value="Genomic_DNA"/>
</dbReference>
<dbReference type="SUPFAM" id="SSF88645">
    <property type="entry name" value="ssDNA viruses"/>
    <property type="match status" value="1"/>
</dbReference>
<comment type="subcellular location">
    <subcellularLocation>
        <location evidence="1">Virion</location>
    </subcellularLocation>
</comment>
<evidence type="ECO:0000313" key="10">
    <source>
        <dbReference type="EMBL" id="XCD07704.1"/>
    </source>
</evidence>
<comment type="similarity">
    <text evidence="2">Belongs to the microviridae F protein family.</text>
</comment>
<dbReference type="EMBL" id="PP511599">
    <property type="protein sequence ID" value="XCD05833.1"/>
    <property type="molecule type" value="Genomic_DNA"/>
</dbReference>
<dbReference type="GO" id="GO:0005198">
    <property type="term" value="F:structural molecule activity"/>
    <property type="evidence" value="ECO:0007669"/>
    <property type="project" value="InterPro"/>
</dbReference>
<evidence type="ECO:0000256" key="2">
    <source>
        <dbReference type="ARBA" id="ARBA00009963"/>
    </source>
</evidence>
<evidence type="ECO:0000256" key="1">
    <source>
        <dbReference type="ARBA" id="ARBA00004328"/>
    </source>
</evidence>
<proteinExistence type="inferred from homology"/>
<evidence type="ECO:0000313" key="8">
    <source>
        <dbReference type="EMBL" id="XCD05833.1"/>
    </source>
</evidence>
<accession>A0AAU8AXN7</accession>
<dbReference type="EMBL" id="PP511800">
    <property type="protein sequence ID" value="XCD07704.1"/>
    <property type="molecule type" value="Genomic_DNA"/>
</dbReference>
<evidence type="ECO:0000313" key="7">
    <source>
        <dbReference type="EMBL" id="XCD04628.1"/>
    </source>
</evidence>
<evidence type="ECO:0000256" key="3">
    <source>
        <dbReference type="ARBA" id="ARBA00022431"/>
    </source>
</evidence>
<dbReference type="EMBL" id="PP511486">
    <property type="protein sequence ID" value="XCD04628.1"/>
    <property type="molecule type" value="Genomic_DNA"/>
</dbReference>
<sequence>MNYGLDSADSGSNYQFSDKMMKPSMARSGFDWSCLNSLTIANAGLLVPIFFDEVLPSSSYDFQVQALLRVLPQVVPLYSRQRLYIHAFGARYSDLMKDAGVYITKGFNGSTILKKPVLTASMLDPDLFPNGMDTIITAGSLFDYLDLPIGKKLSELGEINALPFMFYVSIWKNYFMNKNLYINNRYWLPNDDADFRLSLNDGVISNTTGVDGSAKGEPMVYFGSLLYRDYPQDYFLSALPFAQRGETPMLNVQNKGFYPLENSDWKALSSLTSLFQLDNISGEINLGLPDAKNMTASSSQISLNQFSPGSVFGSAPFNNKNYTPDGTFGSDVGINLRGIGFTLDDFRQLAIAQQELERMARTDGSFFEFGLTFFGRASKNAIDYRPQYIGGTYQNVVFSEVLQTSSSTDSSPLGSYGGHGITSMNGSLGHYETDEHGYVMIIASVMPDVYYSQGLDKKWTRLTQSEEFLTGRDKMGLIPILNKELFVSGDSTKDDDLFAYQNPFDEYRYKPSRIHGKIADPSSKSFFPYTQSRKFSSTPTYSRSFFKADDVRKDYLTAPTEDAYSAQFKFSIRAVEPLSYTGSPAPVV</sequence>
<name>A0AAU8AXN7_9VIRU</name>
<dbReference type="Gene3D" id="2.60.169.10">
    <property type="entry name" value="Microviridae F protein"/>
    <property type="match status" value="1"/>
</dbReference>
<organism evidence="6">
    <name type="scientific">Dulem virus 253</name>
    <dbReference type="NCBI Taxonomy" id="3145730"/>
    <lineage>
        <taxon>Viruses</taxon>
        <taxon>Monodnaviria</taxon>
        <taxon>Sangervirae</taxon>
        <taxon>Phixviricota</taxon>
        <taxon>Malgrandaviricetes</taxon>
        <taxon>Petitvirales</taxon>
        <taxon>Microviridae</taxon>
        <taxon>Microvirus</taxon>
    </lineage>
</organism>
<dbReference type="InterPro" id="IPR037002">
    <property type="entry name" value="Microviridae_protein_F_sf"/>
</dbReference>
<dbReference type="GO" id="GO:0039615">
    <property type="term" value="C:T=1 icosahedral viral capsid"/>
    <property type="evidence" value="ECO:0007669"/>
    <property type="project" value="UniProtKB-KW"/>
</dbReference>
<keyword evidence="4" id="KW-0167">Capsid protein</keyword>
<protein>
    <submittedName>
        <fullName evidence="6">Major capsid protein</fullName>
    </submittedName>
</protein>
<evidence type="ECO:0000313" key="6">
    <source>
        <dbReference type="EMBL" id="XCD03829.1"/>
    </source>
</evidence>
<keyword evidence="5" id="KW-0946">Virion</keyword>
<dbReference type="Pfam" id="PF02305">
    <property type="entry name" value="Phage_F"/>
    <property type="match status" value="1"/>
</dbReference>